<reference evidence="1 2" key="1">
    <citation type="submission" date="2019-02" db="EMBL/GenBank/DDBJ databases">
        <title>Deep-cultivation of Planctomycetes and their phenomic and genomic characterization uncovers novel biology.</title>
        <authorList>
            <person name="Wiegand S."/>
            <person name="Jogler M."/>
            <person name="Boedeker C."/>
            <person name="Pinto D."/>
            <person name="Vollmers J."/>
            <person name="Rivas-Marin E."/>
            <person name="Kohn T."/>
            <person name="Peeters S.H."/>
            <person name="Heuer A."/>
            <person name="Rast P."/>
            <person name="Oberbeckmann S."/>
            <person name="Bunk B."/>
            <person name="Jeske O."/>
            <person name="Meyerdierks A."/>
            <person name="Storesund J.E."/>
            <person name="Kallscheuer N."/>
            <person name="Luecker S."/>
            <person name="Lage O.M."/>
            <person name="Pohl T."/>
            <person name="Merkel B.J."/>
            <person name="Hornburger P."/>
            <person name="Mueller R.-W."/>
            <person name="Bruemmer F."/>
            <person name="Labrenz M."/>
            <person name="Spormann A.M."/>
            <person name="Op Den Camp H."/>
            <person name="Overmann J."/>
            <person name="Amann R."/>
            <person name="Jetten M.S.M."/>
            <person name="Mascher T."/>
            <person name="Medema M.H."/>
            <person name="Devos D.P."/>
            <person name="Kaster A.-K."/>
            <person name="Ovreas L."/>
            <person name="Rohde M."/>
            <person name="Galperin M.Y."/>
            <person name="Jogler C."/>
        </authorList>
    </citation>
    <scope>NUCLEOTIDE SEQUENCE [LARGE SCALE GENOMIC DNA]</scope>
    <source>
        <strain evidence="1 2">Enr8</strain>
    </source>
</reference>
<dbReference type="RefSeq" id="WP_146430059.1">
    <property type="nucleotide sequence ID" value="NZ_SJPF01000002.1"/>
</dbReference>
<proteinExistence type="predicted"/>
<organism evidence="1 2">
    <name type="scientific">Blastopirellula retiformator</name>
    <dbReference type="NCBI Taxonomy" id="2527970"/>
    <lineage>
        <taxon>Bacteria</taxon>
        <taxon>Pseudomonadati</taxon>
        <taxon>Planctomycetota</taxon>
        <taxon>Planctomycetia</taxon>
        <taxon>Pirellulales</taxon>
        <taxon>Pirellulaceae</taxon>
        <taxon>Blastopirellula</taxon>
    </lineage>
</organism>
<evidence type="ECO:0000313" key="1">
    <source>
        <dbReference type="EMBL" id="TWT34116.1"/>
    </source>
</evidence>
<dbReference type="Proteomes" id="UP000318878">
    <property type="component" value="Unassembled WGS sequence"/>
</dbReference>
<name>A0A5C5V6H8_9BACT</name>
<evidence type="ECO:0000313" key="2">
    <source>
        <dbReference type="Proteomes" id="UP000318878"/>
    </source>
</evidence>
<sequence>MIRYGVFLLVFCIVPLGGYSVATAQSDQPSNCTVGVSHPYLADCVACLLESDVRRKILLSADDVAQWGQSGKLPSYQVVNQRSARLRDCRVYLYQSDEVLPDDAIWRERLAGHAVLVIEIPTGAICDELEALARELCRVFPDKCDAIQRRLNEELQRRHWNSAYLRLALGHDLSRDGLDVASLSGGP</sequence>
<dbReference type="OrthoDB" id="286104at2"/>
<dbReference type="EMBL" id="SJPF01000002">
    <property type="protein sequence ID" value="TWT34116.1"/>
    <property type="molecule type" value="Genomic_DNA"/>
</dbReference>
<comment type="caution">
    <text evidence="1">The sequence shown here is derived from an EMBL/GenBank/DDBJ whole genome shotgun (WGS) entry which is preliminary data.</text>
</comment>
<accession>A0A5C5V6H8</accession>
<dbReference type="AlphaFoldDB" id="A0A5C5V6H8"/>
<gene>
    <name evidence="1" type="ORF">Enr8_15080</name>
</gene>
<protein>
    <submittedName>
        <fullName evidence="1">Uncharacterized protein</fullName>
    </submittedName>
</protein>
<keyword evidence="2" id="KW-1185">Reference proteome</keyword>